<dbReference type="AlphaFoldDB" id="A0A1W0VZF8"/>
<proteinExistence type="predicted"/>
<reference evidence="1 2" key="1">
    <citation type="journal article" date="2009" name="Nature">
        <title>The Sorghum bicolor genome and the diversification of grasses.</title>
        <authorList>
            <person name="Paterson A.H."/>
            <person name="Bowers J.E."/>
            <person name="Bruggmann R."/>
            <person name="Dubchak I."/>
            <person name="Grimwood J."/>
            <person name="Gundlach H."/>
            <person name="Haberer G."/>
            <person name="Hellsten U."/>
            <person name="Mitros T."/>
            <person name="Poliakov A."/>
            <person name="Schmutz J."/>
            <person name="Spannagl M."/>
            <person name="Tang H."/>
            <person name="Wang X."/>
            <person name="Wicker T."/>
            <person name="Bharti A.K."/>
            <person name="Chapman J."/>
            <person name="Feltus F.A."/>
            <person name="Gowik U."/>
            <person name="Grigoriev I.V."/>
            <person name="Lyons E."/>
            <person name="Maher C.A."/>
            <person name="Martis M."/>
            <person name="Narechania A."/>
            <person name="Otillar R.P."/>
            <person name="Penning B.W."/>
            <person name="Salamov A.A."/>
            <person name="Wang Y."/>
            <person name="Zhang L."/>
            <person name="Carpita N.C."/>
            <person name="Freeling M."/>
            <person name="Gingle A.R."/>
            <person name="Hash C.T."/>
            <person name="Keller B."/>
            <person name="Klein P."/>
            <person name="Kresovich S."/>
            <person name="McCann M.C."/>
            <person name="Ming R."/>
            <person name="Peterson D.G."/>
            <person name="Mehboob-ur-Rahman"/>
            <person name="Ware D."/>
            <person name="Westhoff P."/>
            <person name="Mayer K.F."/>
            <person name="Messing J."/>
            <person name="Rokhsar D.S."/>
        </authorList>
    </citation>
    <scope>NUCLEOTIDE SEQUENCE [LARGE SCALE GENOMIC DNA]</scope>
    <source>
        <strain evidence="2">cv. BTx623</strain>
    </source>
</reference>
<gene>
    <name evidence="1" type="ORF">SORBI_3003G290050</name>
</gene>
<organism evidence="1 2">
    <name type="scientific">Sorghum bicolor</name>
    <name type="common">Sorghum</name>
    <name type="synonym">Sorghum vulgare</name>
    <dbReference type="NCBI Taxonomy" id="4558"/>
    <lineage>
        <taxon>Eukaryota</taxon>
        <taxon>Viridiplantae</taxon>
        <taxon>Streptophyta</taxon>
        <taxon>Embryophyta</taxon>
        <taxon>Tracheophyta</taxon>
        <taxon>Spermatophyta</taxon>
        <taxon>Magnoliopsida</taxon>
        <taxon>Liliopsida</taxon>
        <taxon>Poales</taxon>
        <taxon>Poaceae</taxon>
        <taxon>PACMAD clade</taxon>
        <taxon>Panicoideae</taxon>
        <taxon>Andropogonodae</taxon>
        <taxon>Andropogoneae</taxon>
        <taxon>Sorghinae</taxon>
        <taxon>Sorghum</taxon>
    </lineage>
</organism>
<evidence type="ECO:0000313" key="2">
    <source>
        <dbReference type="Proteomes" id="UP000000768"/>
    </source>
</evidence>
<evidence type="ECO:0000313" key="1">
    <source>
        <dbReference type="EMBL" id="OQU87497.1"/>
    </source>
</evidence>
<keyword evidence="2" id="KW-1185">Reference proteome</keyword>
<dbReference type="Gramene" id="OQU87497">
    <property type="protein sequence ID" value="OQU87497"/>
    <property type="gene ID" value="SORBI_3003G290050"/>
</dbReference>
<dbReference type="InParanoid" id="A0A1W0VZF8"/>
<dbReference type="ExpressionAtlas" id="A0A1W0VZF8">
    <property type="expression patterns" value="baseline"/>
</dbReference>
<name>A0A1W0VZF8_SORBI</name>
<dbReference type="EMBL" id="CM000762">
    <property type="protein sequence ID" value="OQU87497.1"/>
    <property type="molecule type" value="Genomic_DNA"/>
</dbReference>
<dbReference type="Proteomes" id="UP000000768">
    <property type="component" value="Chromosome 3"/>
</dbReference>
<reference evidence="2" key="2">
    <citation type="journal article" date="2018" name="Plant J.">
        <title>The Sorghum bicolor reference genome: improved assembly, gene annotations, a transcriptome atlas, and signatures of genome organization.</title>
        <authorList>
            <person name="McCormick R.F."/>
            <person name="Truong S.K."/>
            <person name="Sreedasyam A."/>
            <person name="Jenkins J."/>
            <person name="Shu S."/>
            <person name="Sims D."/>
            <person name="Kennedy M."/>
            <person name="Amirebrahimi M."/>
            <person name="Weers B.D."/>
            <person name="McKinley B."/>
            <person name="Mattison A."/>
            <person name="Morishige D.T."/>
            <person name="Grimwood J."/>
            <person name="Schmutz J."/>
            <person name="Mullet J.E."/>
        </authorList>
    </citation>
    <scope>NUCLEOTIDE SEQUENCE [LARGE SCALE GENOMIC DNA]</scope>
    <source>
        <strain evidence="2">cv. BTx623</strain>
    </source>
</reference>
<accession>A0A1W0VZF8</accession>
<sequence>MGMTVGWFRNDMVWRRAGRGSRWPEVRRVQSCQRGGGRSGLWPCDTRNKRLKMTTAYAKYEATIVETSRTNNDDCTIRVIYDLNLISGGQSIDADAGNE</sequence>
<protein>
    <submittedName>
        <fullName evidence="1">Uncharacterized protein</fullName>
    </submittedName>
</protein>